<dbReference type="PROSITE" id="PS51892">
    <property type="entry name" value="SUBTILASE"/>
    <property type="match status" value="1"/>
</dbReference>
<dbReference type="InterPro" id="IPR000209">
    <property type="entry name" value="Peptidase_S8/S53_dom"/>
</dbReference>
<keyword evidence="3 8" id="KW-0732">Signal</keyword>
<dbReference type="PROSITE" id="PS00137">
    <property type="entry name" value="SUBTILASE_HIS"/>
    <property type="match status" value="1"/>
</dbReference>
<keyword evidence="4 6" id="KW-0378">Hydrolase</keyword>
<dbReference type="Pfam" id="PF00082">
    <property type="entry name" value="Peptidase_S8"/>
    <property type="match status" value="1"/>
</dbReference>
<dbReference type="InterPro" id="IPR015500">
    <property type="entry name" value="Peptidase_S8_subtilisin-rel"/>
</dbReference>
<dbReference type="GO" id="GO:0004252">
    <property type="term" value="F:serine-type endopeptidase activity"/>
    <property type="evidence" value="ECO:0007669"/>
    <property type="project" value="UniProtKB-UniRule"/>
</dbReference>
<dbReference type="SUPFAM" id="SSF52743">
    <property type="entry name" value="Subtilisin-like"/>
    <property type="match status" value="1"/>
</dbReference>
<evidence type="ECO:0008006" key="12">
    <source>
        <dbReference type="Google" id="ProtNLM"/>
    </source>
</evidence>
<dbReference type="FunFam" id="3.40.50.200:FF:000014">
    <property type="entry name" value="Proteinase K"/>
    <property type="match status" value="1"/>
</dbReference>
<dbReference type="InterPro" id="IPR023828">
    <property type="entry name" value="Peptidase_S8_Ser-AS"/>
</dbReference>
<gene>
    <name evidence="11" type="ORF">BN869_000009071_1</name>
</gene>
<evidence type="ECO:0000256" key="7">
    <source>
        <dbReference type="RuleBase" id="RU003355"/>
    </source>
</evidence>
<dbReference type="PROSITE" id="PS00138">
    <property type="entry name" value="SUBTILASE_SER"/>
    <property type="match status" value="1"/>
</dbReference>
<evidence type="ECO:0000256" key="1">
    <source>
        <dbReference type="ARBA" id="ARBA00011073"/>
    </source>
</evidence>
<keyword evidence="2 6" id="KW-0645">Protease</keyword>
<dbReference type="EMBL" id="CDPU01000032">
    <property type="protein sequence ID" value="CEO53013.1"/>
    <property type="molecule type" value="Genomic_DNA"/>
</dbReference>
<dbReference type="InterPro" id="IPR037045">
    <property type="entry name" value="S8pro/Inhibitor_I9_sf"/>
</dbReference>
<proteinExistence type="inferred from homology"/>
<dbReference type="AlphaFoldDB" id="A0A0B7K6L7"/>
<dbReference type="Gene3D" id="3.40.50.200">
    <property type="entry name" value="Peptidase S8/S53 domain"/>
    <property type="match status" value="1"/>
</dbReference>
<dbReference type="GO" id="GO:0005576">
    <property type="term" value="C:extracellular region"/>
    <property type="evidence" value="ECO:0007669"/>
    <property type="project" value="UniProtKB-ARBA"/>
</dbReference>
<reference evidence="11" key="1">
    <citation type="submission" date="2015-01" db="EMBL/GenBank/DDBJ databases">
        <authorList>
            <person name="Durling Mikael"/>
        </authorList>
    </citation>
    <scope>NUCLEOTIDE SEQUENCE</scope>
</reference>
<dbReference type="PANTHER" id="PTHR43806:SF58">
    <property type="entry name" value="ALKALINE PROTEASE 1-RELATED"/>
    <property type="match status" value="1"/>
</dbReference>
<feature type="active site" description="Charge relay system" evidence="6">
    <location>
        <position position="147"/>
    </location>
</feature>
<accession>A0A0B7K6L7</accession>
<dbReference type="InterPro" id="IPR034193">
    <property type="entry name" value="PCSK9_ProteinaseK-like"/>
</dbReference>
<keyword evidence="5 6" id="KW-0720">Serine protease</keyword>
<dbReference type="Gene3D" id="3.30.70.80">
    <property type="entry name" value="Peptidase S8 propeptide/proteinase inhibitor I9"/>
    <property type="match status" value="1"/>
</dbReference>
<evidence type="ECO:0000256" key="2">
    <source>
        <dbReference type="ARBA" id="ARBA00022670"/>
    </source>
</evidence>
<evidence type="ECO:0000259" key="9">
    <source>
        <dbReference type="Pfam" id="PF00082"/>
    </source>
</evidence>
<dbReference type="PANTHER" id="PTHR43806">
    <property type="entry name" value="PEPTIDASE S8"/>
    <property type="match status" value="1"/>
</dbReference>
<protein>
    <recommendedName>
        <fullName evidence="12">Cuticle-degrading protease</fullName>
    </recommendedName>
</protein>
<feature type="domain" description="Inhibitor I9" evidence="10">
    <location>
        <begin position="42"/>
        <end position="106"/>
    </location>
</feature>
<evidence type="ECO:0000256" key="4">
    <source>
        <dbReference type="ARBA" id="ARBA00022801"/>
    </source>
</evidence>
<dbReference type="InterPro" id="IPR050131">
    <property type="entry name" value="Peptidase_S8_subtilisin-like"/>
</dbReference>
<feature type="signal peptide" evidence="8">
    <location>
        <begin position="1"/>
        <end position="15"/>
    </location>
</feature>
<evidence type="ECO:0000256" key="6">
    <source>
        <dbReference type="PROSITE-ProRule" id="PRU01240"/>
    </source>
</evidence>
<feature type="active site" description="Charge relay system" evidence="6">
    <location>
        <position position="333"/>
    </location>
</feature>
<evidence type="ECO:0000259" key="10">
    <source>
        <dbReference type="Pfam" id="PF05922"/>
    </source>
</evidence>
<dbReference type="InterPro" id="IPR023827">
    <property type="entry name" value="Peptidase_S8_Asp-AS"/>
</dbReference>
<dbReference type="InterPro" id="IPR036852">
    <property type="entry name" value="Peptidase_S8/S53_dom_sf"/>
</dbReference>
<sequence length="385" mass="38686">MRSSTLLALLPLAMAAPSSIKAKRDSPAPLIIPRGTSLIDGKYIVKFKKDVVTASINSAISSIKADADYTYADRFNGFAASLTEEELTTLRDDPTVEYVEQDAIITISATQSNAPWGLARISSQSPGGTTYTYDDTAGTGTCAYIVDTGIDTTHSDFGGRASWGANFVDSSNTDGHGHGSHVAGTVGGTTYGVAKKTKLFAVKVLDSNGSGTNSGVIAGMEFVASDASKQSCPKGVVANMSLGGSTSTAINDAADEIVNAGVFLAVAAGNEAADASTSSPASAKSACTVGATGKDDTFAYFSNFGSLVDVLAPGVDILSVKAGGGSTTMSGTSMASPHVAGIGAYFLGTGKSASGLCESIASSAVSGAISDVPSGTVNKLINNGE</sequence>
<dbReference type="PROSITE" id="PS00136">
    <property type="entry name" value="SUBTILASE_ASP"/>
    <property type="match status" value="1"/>
</dbReference>
<evidence type="ECO:0000256" key="8">
    <source>
        <dbReference type="SAM" id="SignalP"/>
    </source>
</evidence>
<name>A0A0B7K6L7_BIOOC</name>
<dbReference type="Pfam" id="PF05922">
    <property type="entry name" value="Inhibitor_I9"/>
    <property type="match status" value="1"/>
</dbReference>
<evidence type="ECO:0000256" key="3">
    <source>
        <dbReference type="ARBA" id="ARBA00022729"/>
    </source>
</evidence>
<dbReference type="InterPro" id="IPR022398">
    <property type="entry name" value="Peptidase_S8_His-AS"/>
</dbReference>
<dbReference type="GO" id="GO:0006508">
    <property type="term" value="P:proteolysis"/>
    <property type="evidence" value="ECO:0007669"/>
    <property type="project" value="UniProtKB-KW"/>
</dbReference>
<dbReference type="InterPro" id="IPR010259">
    <property type="entry name" value="S8pro/Inhibitor_I9"/>
</dbReference>
<comment type="similarity">
    <text evidence="1 6 7">Belongs to the peptidase S8 family.</text>
</comment>
<dbReference type="SUPFAM" id="SSF54897">
    <property type="entry name" value="Protease propeptides/inhibitors"/>
    <property type="match status" value="1"/>
</dbReference>
<feature type="chain" id="PRO_5012249416" description="Cuticle-degrading protease" evidence="8">
    <location>
        <begin position="16"/>
        <end position="385"/>
    </location>
</feature>
<organism evidence="11">
    <name type="scientific">Bionectria ochroleuca</name>
    <name type="common">Gliocladium roseum</name>
    <dbReference type="NCBI Taxonomy" id="29856"/>
    <lineage>
        <taxon>Eukaryota</taxon>
        <taxon>Fungi</taxon>
        <taxon>Dikarya</taxon>
        <taxon>Ascomycota</taxon>
        <taxon>Pezizomycotina</taxon>
        <taxon>Sordariomycetes</taxon>
        <taxon>Hypocreomycetidae</taxon>
        <taxon>Hypocreales</taxon>
        <taxon>Bionectriaceae</taxon>
        <taxon>Clonostachys</taxon>
    </lineage>
</organism>
<dbReference type="CDD" id="cd04077">
    <property type="entry name" value="Peptidases_S8_PCSK9_ProteinaseK_like"/>
    <property type="match status" value="1"/>
</dbReference>
<feature type="domain" description="Peptidase S8/S53" evidence="9">
    <location>
        <begin position="145"/>
        <end position="347"/>
    </location>
</feature>
<feature type="active site" description="Charge relay system" evidence="6">
    <location>
        <position position="178"/>
    </location>
</feature>
<dbReference type="PRINTS" id="PR00723">
    <property type="entry name" value="SUBTILISIN"/>
</dbReference>
<evidence type="ECO:0000313" key="11">
    <source>
        <dbReference type="EMBL" id="CEO53013.1"/>
    </source>
</evidence>
<evidence type="ECO:0000256" key="5">
    <source>
        <dbReference type="ARBA" id="ARBA00022825"/>
    </source>
</evidence>